<keyword evidence="6 8" id="KW-0030">Aminoacyl-tRNA synthetase</keyword>
<evidence type="ECO:0000256" key="5">
    <source>
        <dbReference type="ARBA" id="ARBA00022917"/>
    </source>
</evidence>
<organism evidence="10 11">
    <name type="scientific">Roseimaritima multifibrata</name>
    <dbReference type="NCBI Taxonomy" id="1930274"/>
    <lineage>
        <taxon>Bacteria</taxon>
        <taxon>Pseudomonadati</taxon>
        <taxon>Planctomycetota</taxon>
        <taxon>Planctomycetia</taxon>
        <taxon>Pirellulales</taxon>
        <taxon>Pirellulaceae</taxon>
        <taxon>Roseimaritima</taxon>
    </lineage>
</organism>
<keyword evidence="5 8" id="KW-0648">Protein biosynthesis</keyword>
<dbReference type="PANTHER" id="PTHR43766">
    <property type="entry name" value="TRYPTOPHAN--TRNA LIGASE, MITOCHONDRIAL"/>
    <property type="match status" value="1"/>
</dbReference>
<feature type="binding site" evidence="8">
    <location>
        <position position="192"/>
    </location>
    <ligand>
        <name>ATP</name>
        <dbReference type="ChEBI" id="CHEBI:30616"/>
    </ligand>
</feature>
<evidence type="ECO:0000256" key="8">
    <source>
        <dbReference type="HAMAP-Rule" id="MF_00140"/>
    </source>
</evidence>
<dbReference type="PANTHER" id="PTHR43766:SF1">
    <property type="entry name" value="TRYPTOPHAN--TRNA LIGASE, MITOCHONDRIAL"/>
    <property type="match status" value="1"/>
</dbReference>
<dbReference type="Pfam" id="PF00579">
    <property type="entry name" value="tRNA-synt_1b"/>
    <property type="match status" value="1"/>
</dbReference>
<evidence type="ECO:0000256" key="9">
    <source>
        <dbReference type="RuleBase" id="RU363036"/>
    </source>
</evidence>
<keyword evidence="4 8" id="KW-0067">ATP-binding</keyword>
<dbReference type="GO" id="GO:0005524">
    <property type="term" value="F:ATP binding"/>
    <property type="evidence" value="ECO:0007669"/>
    <property type="project" value="UniProtKB-UniRule"/>
</dbReference>
<dbReference type="InterPro" id="IPR002305">
    <property type="entry name" value="aa-tRNA-synth_Ic"/>
</dbReference>
<evidence type="ECO:0000256" key="6">
    <source>
        <dbReference type="ARBA" id="ARBA00023146"/>
    </source>
</evidence>
<dbReference type="NCBIfam" id="TIGR00233">
    <property type="entry name" value="trpS"/>
    <property type="match status" value="1"/>
</dbReference>
<reference evidence="10 11" key="1">
    <citation type="submission" date="2019-02" db="EMBL/GenBank/DDBJ databases">
        <title>Deep-cultivation of Planctomycetes and their phenomic and genomic characterization uncovers novel biology.</title>
        <authorList>
            <person name="Wiegand S."/>
            <person name="Jogler M."/>
            <person name="Boedeker C."/>
            <person name="Pinto D."/>
            <person name="Vollmers J."/>
            <person name="Rivas-Marin E."/>
            <person name="Kohn T."/>
            <person name="Peeters S.H."/>
            <person name="Heuer A."/>
            <person name="Rast P."/>
            <person name="Oberbeckmann S."/>
            <person name="Bunk B."/>
            <person name="Jeske O."/>
            <person name="Meyerdierks A."/>
            <person name="Storesund J.E."/>
            <person name="Kallscheuer N."/>
            <person name="Luecker S."/>
            <person name="Lage O.M."/>
            <person name="Pohl T."/>
            <person name="Merkel B.J."/>
            <person name="Hornburger P."/>
            <person name="Mueller R.-W."/>
            <person name="Bruemmer F."/>
            <person name="Labrenz M."/>
            <person name="Spormann A.M."/>
            <person name="Op den Camp H."/>
            <person name="Overmann J."/>
            <person name="Amann R."/>
            <person name="Jetten M.S.M."/>
            <person name="Mascher T."/>
            <person name="Medema M.H."/>
            <person name="Devos D.P."/>
            <person name="Kaster A.-K."/>
            <person name="Ovreas L."/>
            <person name="Rohde M."/>
            <person name="Galperin M.Y."/>
            <person name="Jogler C."/>
        </authorList>
    </citation>
    <scope>NUCLEOTIDE SEQUENCE [LARGE SCALE GENOMIC DNA]</scope>
    <source>
        <strain evidence="10 11">FF011L</strain>
    </source>
</reference>
<dbReference type="EC" id="6.1.1.2" evidence="8"/>
<proteinExistence type="inferred from homology"/>
<dbReference type="InterPro" id="IPR024109">
    <property type="entry name" value="Trp-tRNA-ligase_bac-type"/>
</dbReference>
<dbReference type="InterPro" id="IPR002306">
    <property type="entry name" value="Trp-tRNA-ligase"/>
</dbReference>
<dbReference type="SUPFAM" id="SSF52374">
    <property type="entry name" value="Nucleotidylyl transferase"/>
    <property type="match status" value="1"/>
</dbReference>
<dbReference type="GO" id="GO:0006436">
    <property type="term" value="P:tryptophanyl-tRNA aminoacylation"/>
    <property type="evidence" value="ECO:0007669"/>
    <property type="project" value="UniProtKB-UniRule"/>
</dbReference>
<comment type="similarity">
    <text evidence="1 8 9">Belongs to the class-I aminoacyl-tRNA synthetase family.</text>
</comment>
<dbReference type="CDD" id="cd00806">
    <property type="entry name" value="TrpRS_core"/>
    <property type="match status" value="1"/>
</dbReference>
<evidence type="ECO:0000256" key="7">
    <source>
        <dbReference type="ARBA" id="ARBA00049929"/>
    </source>
</evidence>
<evidence type="ECO:0000313" key="11">
    <source>
        <dbReference type="Proteomes" id="UP000320672"/>
    </source>
</evidence>
<feature type="binding site" evidence="8">
    <location>
        <begin position="153"/>
        <end position="155"/>
    </location>
    <ligand>
        <name>ATP</name>
        <dbReference type="ChEBI" id="CHEBI:30616"/>
    </ligand>
</feature>
<evidence type="ECO:0000256" key="1">
    <source>
        <dbReference type="ARBA" id="ARBA00005594"/>
    </source>
</evidence>
<keyword evidence="2 8" id="KW-0436">Ligase</keyword>
<keyword evidence="3 8" id="KW-0547">Nucleotide-binding</keyword>
<feature type="binding site" evidence="8">
    <location>
        <begin position="20"/>
        <end position="21"/>
    </location>
    <ligand>
        <name>ATP</name>
        <dbReference type="ChEBI" id="CHEBI:30616"/>
    </ligand>
</feature>
<dbReference type="Gene3D" id="3.40.50.620">
    <property type="entry name" value="HUPs"/>
    <property type="match status" value="1"/>
</dbReference>
<comment type="function">
    <text evidence="8">Catalyzes the attachment of tryptophan to tRNA(Trp).</text>
</comment>
<dbReference type="KEGG" id="rml:FF011L_55110"/>
<protein>
    <recommendedName>
        <fullName evidence="8">Tryptophan--tRNA ligase</fullName>
        <ecNumber evidence="8">6.1.1.2</ecNumber>
    </recommendedName>
    <alternativeName>
        <fullName evidence="8">Tryptophanyl-tRNA synthetase</fullName>
        <shortName evidence="8">TrpRS</shortName>
    </alternativeName>
</protein>
<comment type="subcellular location">
    <subcellularLocation>
        <location evidence="8">Cytoplasm</location>
    </subcellularLocation>
</comment>
<dbReference type="InterPro" id="IPR050203">
    <property type="entry name" value="Trp-tRNA_synthetase"/>
</dbReference>
<name>A0A517MP91_9BACT</name>
<dbReference type="Gene3D" id="1.10.240.10">
    <property type="entry name" value="Tyrosyl-Transfer RNA Synthetase"/>
    <property type="match status" value="1"/>
</dbReference>
<dbReference type="GO" id="GO:0005829">
    <property type="term" value="C:cytosol"/>
    <property type="evidence" value="ECO:0007669"/>
    <property type="project" value="TreeGrafter"/>
</dbReference>
<evidence type="ECO:0000256" key="4">
    <source>
        <dbReference type="ARBA" id="ARBA00022840"/>
    </source>
</evidence>
<dbReference type="AlphaFoldDB" id="A0A517MP91"/>
<feature type="short sequence motif" description="'KMSKS' region" evidence="8">
    <location>
        <begin position="201"/>
        <end position="205"/>
    </location>
</feature>
<comment type="caution">
    <text evidence="8">Lacks conserved residue(s) required for the propagation of feature annotation.</text>
</comment>
<dbReference type="RefSeq" id="WP_218932896.1">
    <property type="nucleotide sequence ID" value="NZ_CP036262.1"/>
</dbReference>
<sequence>MTALPDVLSLIQPTADLHIGNYFGAVANWVKLQDTHSCVFGIADMHAITMPYNPADLRTNTRNMVIDLLACGIDPEKSTLFIQSLVPEHCELCWILSSQCSYGELSRMTQFKDKSNKLQSESADEYVSAGLFTYPILQAADILAYRPTSVPVGKDQEQHLELSRSIARRFNQRFDTDFFPEPKALYTKTPRIMSLAQPTSKMSKSAGLKHYIGLFEEEKSIRKKVKSAVTDTGEKDPAVYMSPGVQNLFEILWACEAQEVADQLESDYKADQLKYSELKGAVADTLVELTDQFRQRRDELLADSDHVDAQVRAMSEKARQIAAETVKGVRKLAGFPAL</sequence>
<evidence type="ECO:0000313" key="10">
    <source>
        <dbReference type="EMBL" id="QDS96699.1"/>
    </source>
</evidence>
<feature type="binding site" evidence="8">
    <location>
        <position position="141"/>
    </location>
    <ligand>
        <name>L-tryptophan</name>
        <dbReference type="ChEBI" id="CHEBI:57912"/>
    </ligand>
</feature>
<dbReference type="EMBL" id="CP036262">
    <property type="protein sequence ID" value="QDS96699.1"/>
    <property type="molecule type" value="Genomic_DNA"/>
</dbReference>
<dbReference type="PROSITE" id="PS00178">
    <property type="entry name" value="AA_TRNA_LIGASE_I"/>
    <property type="match status" value="1"/>
</dbReference>
<accession>A0A517MP91</accession>
<gene>
    <name evidence="8 10" type="primary">trpS</name>
    <name evidence="10" type="ORF">FF011L_55110</name>
</gene>
<dbReference type="PRINTS" id="PR01039">
    <property type="entry name" value="TRNASYNTHTRP"/>
</dbReference>
<keyword evidence="8" id="KW-0963">Cytoplasm</keyword>
<feature type="binding site" evidence="8">
    <location>
        <begin position="12"/>
        <end position="14"/>
    </location>
    <ligand>
        <name>ATP</name>
        <dbReference type="ChEBI" id="CHEBI:30616"/>
    </ligand>
</feature>
<keyword evidence="11" id="KW-1185">Reference proteome</keyword>
<evidence type="ECO:0000256" key="3">
    <source>
        <dbReference type="ARBA" id="ARBA00022741"/>
    </source>
</evidence>
<dbReference type="InterPro" id="IPR001412">
    <property type="entry name" value="aa-tRNA-synth_I_CS"/>
</dbReference>
<feature type="binding site" evidence="8">
    <location>
        <begin position="201"/>
        <end position="205"/>
    </location>
    <ligand>
        <name>ATP</name>
        <dbReference type="ChEBI" id="CHEBI:30616"/>
    </ligand>
</feature>
<dbReference type="Proteomes" id="UP000320672">
    <property type="component" value="Chromosome"/>
</dbReference>
<comment type="subunit">
    <text evidence="8">Homodimer.</text>
</comment>
<evidence type="ECO:0000256" key="2">
    <source>
        <dbReference type="ARBA" id="ARBA00022598"/>
    </source>
</evidence>
<comment type="catalytic activity">
    <reaction evidence="7 8">
        <text>tRNA(Trp) + L-tryptophan + ATP = L-tryptophyl-tRNA(Trp) + AMP + diphosphate + H(+)</text>
        <dbReference type="Rhea" id="RHEA:24080"/>
        <dbReference type="Rhea" id="RHEA-COMP:9671"/>
        <dbReference type="Rhea" id="RHEA-COMP:9705"/>
        <dbReference type="ChEBI" id="CHEBI:15378"/>
        <dbReference type="ChEBI" id="CHEBI:30616"/>
        <dbReference type="ChEBI" id="CHEBI:33019"/>
        <dbReference type="ChEBI" id="CHEBI:57912"/>
        <dbReference type="ChEBI" id="CHEBI:78442"/>
        <dbReference type="ChEBI" id="CHEBI:78535"/>
        <dbReference type="ChEBI" id="CHEBI:456215"/>
        <dbReference type="EC" id="6.1.1.2"/>
    </reaction>
</comment>
<dbReference type="HAMAP" id="MF_00140_B">
    <property type="entry name" value="Trp_tRNA_synth_B"/>
    <property type="match status" value="1"/>
</dbReference>
<dbReference type="GO" id="GO:0004830">
    <property type="term" value="F:tryptophan-tRNA ligase activity"/>
    <property type="evidence" value="ECO:0007669"/>
    <property type="project" value="UniProtKB-UniRule"/>
</dbReference>
<dbReference type="InterPro" id="IPR014729">
    <property type="entry name" value="Rossmann-like_a/b/a_fold"/>
</dbReference>